<gene>
    <name evidence="6" type="ORF">ACHAWO_004132</name>
</gene>
<evidence type="ECO:0000313" key="7">
    <source>
        <dbReference type="Proteomes" id="UP001530400"/>
    </source>
</evidence>
<keyword evidence="4" id="KW-0732">Signal</keyword>
<evidence type="ECO:0000256" key="1">
    <source>
        <dbReference type="ARBA" id="ARBA00022676"/>
    </source>
</evidence>
<dbReference type="Pfam" id="PF04577">
    <property type="entry name" value="Glyco_transf_61"/>
    <property type="match status" value="1"/>
</dbReference>
<protein>
    <recommendedName>
        <fullName evidence="5">Glycosyltransferase 61 catalytic domain-containing protein</fullName>
    </recommendedName>
</protein>
<dbReference type="PANTHER" id="PTHR20961">
    <property type="entry name" value="GLYCOSYLTRANSFERASE"/>
    <property type="match status" value="1"/>
</dbReference>
<sequence length="447" mass="51152">MAFSKPISNKLKWQRRWFVCLLLSLCLLPQVSQVAKLLKLHADDALVNNEQLLLPYLLGNGKKKKQHHRHPLSRENENITEADLLNRCCIWLVKRDEAFKQRVYASYASVYGGWDFKTSNRSHPDSVNLASFKGPAPQIRASQDENMNSWNETASFYAEEKGGVSASFPPLMYYAPFANHHPAHCMQDVIFSMLPMAYRGELQGVTLVQIESEDERPRDNYCNHVIDALGWFDEHRIFPNYTCFEKLWVPAFMHYRFPSKVRGGSAAVIFNSNGYLHKEDLPIDMLVYLQQQLWKGVGLHHDPDCKDQIILIESRIGWGRRIFKDAYAIGEMLQAKYNRTVKIVDSFSGLSLKEQAAIFHSASVFIGPHSGSNANLIFMKNGSHVFEIHCMGGSWARDWLLDLRIHHIPVLPDNPPCSDHDAKEMSVKNSTILELVSKIFDSKEDKC</sequence>
<evidence type="ECO:0000256" key="4">
    <source>
        <dbReference type="SAM" id="SignalP"/>
    </source>
</evidence>
<keyword evidence="7" id="KW-1185">Reference proteome</keyword>
<organism evidence="6 7">
    <name type="scientific">Cyclotella atomus</name>
    <dbReference type="NCBI Taxonomy" id="382360"/>
    <lineage>
        <taxon>Eukaryota</taxon>
        <taxon>Sar</taxon>
        <taxon>Stramenopiles</taxon>
        <taxon>Ochrophyta</taxon>
        <taxon>Bacillariophyta</taxon>
        <taxon>Coscinodiscophyceae</taxon>
        <taxon>Thalassiosirophycidae</taxon>
        <taxon>Stephanodiscales</taxon>
        <taxon>Stephanodiscaceae</taxon>
        <taxon>Cyclotella</taxon>
    </lineage>
</organism>
<keyword evidence="1" id="KW-0328">Glycosyltransferase</keyword>
<comment type="caution">
    <text evidence="6">The sequence shown here is derived from an EMBL/GenBank/DDBJ whole genome shotgun (WGS) entry which is preliminary data.</text>
</comment>
<evidence type="ECO:0000256" key="3">
    <source>
        <dbReference type="ARBA" id="ARBA00023180"/>
    </source>
</evidence>
<feature type="chain" id="PRO_5044770813" description="Glycosyltransferase 61 catalytic domain-containing protein" evidence="4">
    <location>
        <begin position="34"/>
        <end position="447"/>
    </location>
</feature>
<accession>A0ABD3NAB6</accession>
<proteinExistence type="predicted"/>
<dbReference type="InterPro" id="IPR007657">
    <property type="entry name" value="Glycosyltransferase_61"/>
</dbReference>
<evidence type="ECO:0000313" key="6">
    <source>
        <dbReference type="EMBL" id="KAL3772993.1"/>
    </source>
</evidence>
<dbReference type="GO" id="GO:0016757">
    <property type="term" value="F:glycosyltransferase activity"/>
    <property type="evidence" value="ECO:0007669"/>
    <property type="project" value="UniProtKB-KW"/>
</dbReference>
<dbReference type="Proteomes" id="UP001530400">
    <property type="component" value="Unassembled WGS sequence"/>
</dbReference>
<dbReference type="AlphaFoldDB" id="A0ABD3NAB6"/>
<feature type="signal peptide" evidence="4">
    <location>
        <begin position="1"/>
        <end position="33"/>
    </location>
</feature>
<feature type="domain" description="Glycosyltransferase 61 catalytic" evidence="5">
    <location>
        <begin position="300"/>
        <end position="385"/>
    </location>
</feature>
<keyword evidence="2" id="KW-0808">Transferase</keyword>
<evidence type="ECO:0000259" key="5">
    <source>
        <dbReference type="Pfam" id="PF04577"/>
    </source>
</evidence>
<dbReference type="InterPro" id="IPR049625">
    <property type="entry name" value="Glyco_transf_61_cat"/>
</dbReference>
<keyword evidence="3" id="KW-0325">Glycoprotein</keyword>
<name>A0ABD3NAB6_9STRA</name>
<evidence type="ECO:0000256" key="2">
    <source>
        <dbReference type="ARBA" id="ARBA00022679"/>
    </source>
</evidence>
<dbReference type="EMBL" id="JALLPJ020001252">
    <property type="protein sequence ID" value="KAL3772993.1"/>
    <property type="molecule type" value="Genomic_DNA"/>
</dbReference>
<reference evidence="6 7" key="1">
    <citation type="submission" date="2024-10" db="EMBL/GenBank/DDBJ databases">
        <title>Updated reference genomes for cyclostephanoid diatoms.</title>
        <authorList>
            <person name="Roberts W.R."/>
            <person name="Alverson A.J."/>
        </authorList>
    </citation>
    <scope>NUCLEOTIDE SEQUENCE [LARGE SCALE GENOMIC DNA]</scope>
    <source>
        <strain evidence="6 7">AJA010-31</strain>
    </source>
</reference>